<dbReference type="EMBL" id="CDPU01000023">
    <property type="protein sequence ID" value="CEO51572.1"/>
    <property type="molecule type" value="Genomic_DNA"/>
</dbReference>
<dbReference type="Pfam" id="PF19271">
    <property type="entry name" value="Nis1"/>
    <property type="match status" value="1"/>
</dbReference>
<sequence>MRFATTSVLAALIATSQAYIQAISVPETIKPGDTVNLHLISATNMMTVDDIAVAFGYATGNGYAGALGTNLGSFYLGPSESNLGSTLITKTVTFPSDIPKGNGVVSAGLFSLFGAAKSPGLTNWNVTITFGDTTSSTYKNSN</sequence>
<dbReference type="AlphaFoldDB" id="A0A0B7K7N1"/>
<name>A0A0B7K7N1_BIOOC</name>
<evidence type="ECO:0000313" key="2">
    <source>
        <dbReference type="EMBL" id="CEO51572.1"/>
    </source>
</evidence>
<protein>
    <submittedName>
        <fullName evidence="2">Uncharacterized protein</fullName>
    </submittedName>
</protein>
<evidence type="ECO:0000256" key="1">
    <source>
        <dbReference type="SAM" id="SignalP"/>
    </source>
</evidence>
<organism evidence="2">
    <name type="scientific">Bionectria ochroleuca</name>
    <name type="common">Gliocladium roseum</name>
    <dbReference type="NCBI Taxonomy" id="29856"/>
    <lineage>
        <taxon>Eukaryota</taxon>
        <taxon>Fungi</taxon>
        <taxon>Dikarya</taxon>
        <taxon>Ascomycota</taxon>
        <taxon>Pezizomycotina</taxon>
        <taxon>Sordariomycetes</taxon>
        <taxon>Hypocreomycetidae</taxon>
        <taxon>Hypocreales</taxon>
        <taxon>Bionectriaceae</taxon>
        <taxon>Clonostachys</taxon>
    </lineage>
</organism>
<reference evidence="2" key="1">
    <citation type="submission" date="2015-01" db="EMBL/GenBank/DDBJ databases">
        <authorList>
            <person name="Durling Mikael"/>
        </authorList>
    </citation>
    <scope>NUCLEOTIDE SEQUENCE</scope>
</reference>
<gene>
    <name evidence="2" type="ORF">BN869_000007630_1</name>
</gene>
<dbReference type="InterPro" id="IPR045469">
    <property type="entry name" value="Nis1"/>
</dbReference>
<feature type="chain" id="PRO_5002119266" evidence="1">
    <location>
        <begin position="19"/>
        <end position="142"/>
    </location>
</feature>
<keyword evidence="1" id="KW-0732">Signal</keyword>
<proteinExistence type="predicted"/>
<accession>A0A0B7K7N1</accession>
<feature type="signal peptide" evidence="1">
    <location>
        <begin position="1"/>
        <end position="18"/>
    </location>
</feature>